<evidence type="ECO:0000313" key="2">
    <source>
        <dbReference type="Proteomes" id="UP000009183"/>
    </source>
</evidence>
<dbReference type="EMBL" id="FN595573">
    <property type="protein sequence ID" value="CBI25894.3"/>
    <property type="molecule type" value="Genomic_DNA"/>
</dbReference>
<dbReference type="Proteomes" id="UP000009183">
    <property type="component" value="Unassembled WGS sequence, unordered"/>
</dbReference>
<dbReference type="AlphaFoldDB" id="D7T5W1"/>
<proteinExistence type="predicted"/>
<accession>D7T5W1</accession>
<feature type="non-terminal residue" evidence="1">
    <location>
        <position position="1"/>
    </location>
</feature>
<dbReference type="PaxDb" id="29760-VIT_00s1283g00010.t01"/>
<evidence type="ECO:0000313" key="1">
    <source>
        <dbReference type="EMBL" id="CBI25894.3"/>
    </source>
</evidence>
<reference evidence="2" key="1">
    <citation type="journal article" date="2007" name="Nature">
        <title>The grapevine genome sequence suggests ancestral hexaploidization in major angiosperm phyla.</title>
        <authorList>
            <consortium name="The French-Italian Public Consortium for Grapevine Genome Characterization."/>
            <person name="Jaillon O."/>
            <person name="Aury J.-M."/>
            <person name="Noel B."/>
            <person name="Policriti A."/>
            <person name="Clepet C."/>
            <person name="Casagrande A."/>
            <person name="Choisne N."/>
            <person name="Aubourg S."/>
            <person name="Vitulo N."/>
            <person name="Jubin C."/>
            <person name="Vezzi A."/>
            <person name="Legeai F."/>
            <person name="Hugueney P."/>
            <person name="Dasilva C."/>
            <person name="Horner D."/>
            <person name="Mica E."/>
            <person name="Jublot D."/>
            <person name="Poulain J."/>
            <person name="Bruyere C."/>
            <person name="Billault A."/>
            <person name="Segurens B."/>
            <person name="Gouyvenoux M."/>
            <person name="Ugarte E."/>
            <person name="Cattonaro F."/>
            <person name="Anthouard V."/>
            <person name="Vico V."/>
            <person name="Del Fabbro C."/>
            <person name="Alaux M."/>
            <person name="Di Gaspero G."/>
            <person name="Dumas V."/>
            <person name="Felice N."/>
            <person name="Paillard S."/>
            <person name="Juman I."/>
            <person name="Moroldo M."/>
            <person name="Scalabrin S."/>
            <person name="Canaguier A."/>
            <person name="Le Clainche I."/>
            <person name="Malacrida G."/>
            <person name="Durand E."/>
            <person name="Pesole G."/>
            <person name="Laucou V."/>
            <person name="Chatelet P."/>
            <person name="Merdinoglu D."/>
            <person name="Delledonne M."/>
            <person name="Pezzotti M."/>
            <person name="Lecharny A."/>
            <person name="Scarpelli C."/>
            <person name="Artiguenave F."/>
            <person name="Pe M.E."/>
            <person name="Valle G."/>
            <person name="Morgante M."/>
            <person name="Caboche M."/>
            <person name="Adam-Blondon A.-F."/>
            <person name="Weissenbach J."/>
            <person name="Quetier F."/>
            <person name="Wincker P."/>
        </authorList>
    </citation>
    <scope>NUCLEOTIDE SEQUENCE [LARGE SCALE GENOMIC DNA]</scope>
    <source>
        <strain evidence="2">cv. Pinot noir / PN40024</strain>
    </source>
</reference>
<organism evidence="1 2">
    <name type="scientific">Vitis vinifera</name>
    <name type="common">Grape</name>
    <dbReference type="NCBI Taxonomy" id="29760"/>
    <lineage>
        <taxon>Eukaryota</taxon>
        <taxon>Viridiplantae</taxon>
        <taxon>Streptophyta</taxon>
        <taxon>Embryophyta</taxon>
        <taxon>Tracheophyta</taxon>
        <taxon>Spermatophyta</taxon>
        <taxon>Magnoliopsida</taxon>
        <taxon>eudicotyledons</taxon>
        <taxon>Gunneridae</taxon>
        <taxon>Pentapetalae</taxon>
        <taxon>rosids</taxon>
        <taxon>Vitales</taxon>
        <taxon>Vitaceae</taxon>
        <taxon>Viteae</taxon>
        <taxon>Vitis</taxon>
    </lineage>
</organism>
<keyword evidence="2" id="KW-1185">Reference proteome</keyword>
<name>D7T5W1_VITVI</name>
<gene>
    <name evidence="1" type="ORF">VIT_00s1283g00010</name>
</gene>
<dbReference type="InParanoid" id="D7T5W1"/>
<protein>
    <submittedName>
        <fullName evidence="1">Uncharacterized protein</fullName>
    </submittedName>
</protein>
<dbReference type="HOGENOM" id="CLU_3426345_0_0_1"/>
<sequence>LDKWFVSIGKGINKQLNYDMPT</sequence>